<gene>
    <name evidence="2" type="ORF">IWZ03DRAFT_208013</name>
</gene>
<dbReference type="Proteomes" id="UP001363622">
    <property type="component" value="Unassembled WGS sequence"/>
</dbReference>
<evidence type="ECO:0000256" key="1">
    <source>
        <dbReference type="SAM" id="MobiDB-lite"/>
    </source>
</evidence>
<protein>
    <submittedName>
        <fullName evidence="2">Uncharacterized protein</fullName>
    </submittedName>
</protein>
<accession>A0ABR1KL57</accession>
<feature type="region of interest" description="Disordered" evidence="1">
    <location>
        <begin position="141"/>
        <end position="165"/>
    </location>
</feature>
<evidence type="ECO:0000313" key="2">
    <source>
        <dbReference type="EMBL" id="KAK7515637.1"/>
    </source>
</evidence>
<sequence length="204" mass="22975">MTTPVSFQLPTSRASSPSAVCSPPNSCPLRSNKTSAFRPRALSDRLPCRAFSAFSSCSRSCSSVFRRRLRARSIKHPRRTKPGVSRLCFSPPTSSFDSFSRPGLPLLEELFRSRRELLFRRLFLPFARIWVAPATVSPLKRPRPTFHSPSIDSPKHAAQSPNQTPSFQLPLSSLQTVKHPFAITYRFSLGCLETRLIRQHVANH</sequence>
<reference evidence="2 3" key="1">
    <citation type="submission" date="2024-04" db="EMBL/GenBank/DDBJ databases">
        <title>Phyllosticta paracitricarpa is synonymous to the EU quarantine fungus P. citricarpa based on phylogenomic analyses.</title>
        <authorList>
            <consortium name="Lawrence Berkeley National Laboratory"/>
            <person name="Van Ingen-Buijs V.A."/>
            <person name="Van Westerhoven A.C."/>
            <person name="Haridas S."/>
            <person name="Skiadas P."/>
            <person name="Martin F."/>
            <person name="Groenewald J.Z."/>
            <person name="Crous P.W."/>
            <person name="Seidl M.F."/>
        </authorList>
    </citation>
    <scope>NUCLEOTIDE SEQUENCE [LARGE SCALE GENOMIC DNA]</scope>
    <source>
        <strain evidence="2 3">CBS 123371</strain>
    </source>
</reference>
<name>A0ABR1KL57_9PEZI</name>
<feature type="region of interest" description="Disordered" evidence="1">
    <location>
        <begin position="1"/>
        <end position="20"/>
    </location>
</feature>
<organism evidence="2 3">
    <name type="scientific">Phyllosticta citriasiana</name>
    <dbReference type="NCBI Taxonomy" id="595635"/>
    <lineage>
        <taxon>Eukaryota</taxon>
        <taxon>Fungi</taxon>
        <taxon>Dikarya</taxon>
        <taxon>Ascomycota</taxon>
        <taxon>Pezizomycotina</taxon>
        <taxon>Dothideomycetes</taxon>
        <taxon>Dothideomycetes incertae sedis</taxon>
        <taxon>Botryosphaeriales</taxon>
        <taxon>Phyllostictaceae</taxon>
        <taxon>Phyllosticta</taxon>
    </lineage>
</organism>
<evidence type="ECO:0000313" key="3">
    <source>
        <dbReference type="Proteomes" id="UP001363622"/>
    </source>
</evidence>
<proteinExistence type="predicted"/>
<dbReference type="EMBL" id="JBBPHU010000007">
    <property type="protein sequence ID" value="KAK7515637.1"/>
    <property type="molecule type" value="Genomic_DNA"/>
</dbReference>
<feature type="compositionally biased region" description="Polar residues" evidence="1">
    <location>
        <begin position="1"/>
        <end position="19"/>
    </location>
</feature>
<keyword evidence="3" id="KW-1185">Reference proteome</keyword>
<comment type="caution">
    <text evidence="2">The sequence shown here is derived from an EMBL/GenBank/DDBJ whole genome shotgun (WGS) entry which is preliminary data.</text>
</comment>